<reference evidence="2 3" key="2">
    <citation type="journal article" date="2016" name="Microb. Ecol.">
        <title>Genome Characteristics of a Novel Type I Methanotroph (Sn10-6) Isolated from a Flooded Indian Rice Field.</title>
        <authorList>
            <person name="Rahalkar M.C."/>
            <person name="Pandit P.S."/>
            <person name="Dhakephalkar P.K."/>
            <person name="Pore S."/>
            <person name="Arora P."/>
            <person name="Kapse N."/>
        </authorList>
    </citation>
    <scope>NUCLEOTIDE SEQUENCE [LARGE SCALE GENOMIC DNA]</scope>
    <source>
        <strain evidence="2 3">Sn10-6</strain>
    </source>
</reference>
<organism evidence="2 3">
    <name type="scientific">Methylocucumis oryzae</name>
    <dbReference type="NCBI Taxonomy" id="1632867"/>
    <lineage>
        <taxon>Bacteria</taxon>
        <taxon>Pseudomonadati</taxon>
        <taxon>Pseudomonadota</taxon>
        <taxon>Gammaproteobacteria</taxon>
        <taxon>Methylococcales</taxon>
        <taxon>Methylococcaceae</taxon>
        <taxon>Methylocucumis</taxon>
    </lineage>
</organism>
<dbReference type="AlphaFoldDB" id="A0A0F3IJ93"/>
<sequence>MHPRGVPSLWSGLRVFVSSTCYDLSVIRSQLRIFIQGLGHEPLMSDYSDLLYDPRIHTHTSCVDEVASADVVVLIVGSRFGGKTVPEALAKLDFDSLKKESKSIESLKKQDNLSVTQLEILKAVESGIPVFTFVDSAVWHDHSLYEKNKDKPIISEISFPSIEKPETASFIFEFINFLRYRARGNSVFTFSKFQDIEDALRKQWSALFQKLIKEQRNRAFEAKRIDSLTEQFEDLKTAILTSIGTKNERDVARGVVRFRRLIDFVRSLGLRDHNFLIRDRHSWNDLLRYAEIDKMMDTSELPEELSYQRRNFGPSRRMFLIKADRTFFELRTSPDFFHSLSLEWEAFMELGEDTREIIVDALSDMRPTMGFLRYVREPFDHYIDKWIHQEQLIKSRDDEGDSDENA</sequence>
<proteinExistence type="predicted"/>
<evidence type="ECO:0000313" key="2">
    <source>
        <dbReference type="EMBL" id="KJV05614.1"/>
    </source>
</evidence>
<dbReference type="InterPro" id="IPR025139">
    <property type="entry name" value="DUF4062"/>
</dbReference>
<gene>
    <name evidence="2" type="ORF">VZ94_16895</name>
</gene>
<dbReference type="Pfam" id="PF13271">
    <property type="entry name" value="DUF4062"/>
    <property type="match status" value="1"/>
</dbReference>
<keyword evidence="3" id="KW-1185">Reference proteome</keyword>
<feature type="domain" description="DUF4062" evidence="1">
    <location>
        <begin position="14"/>
        <end position="109"/>
    </location>
</feature>
<dbReference type="EMBL" id="LAJX01000200">
    <property type="protein sequence ID" value="KJV05614.1"/>
    <property type="molecule type" value="Genomic_DNA"/>
</dbReference>
<dbReference type="PATRIC" id="fig|1632867.3.peg.2302"/>
<name>A0A0F3IJ93_9GAMM</name>
<accession>A0A0F3IJ93</accession>
<dbReference type="RefSeq" id="WP_045780115.1">
    <property type="nucleotide sequence ID" value="NZ_LAJX01000200.1"/>
</dbReference>
<reference evidence="3" key="1">
    <citation type="submission" date="2015-03" db="EMBL/GenBank/DDBJ databases">
        <title>Draft genome sequence of a novel methanotroph (Sn10-6) isolated from flooded ricefield rhizosphere in India.</title>
        <authorList>
            <person name="Pandit P.S."/>
            <person name="Pore S.D."/>
            <person name="Arora P."/>
            <person name="Kapse N.G."/>
            <person name="Dhakephalkar P.K."/>
            <person name="Rahalkar M.C."/>
        </authorList>
    </citation>
    <scope>NUCLEOTIDE SEQUENCE [LARGE SCALE GENOMIC DNA]</scope>
    <source>
        <strain evidence="3">Sn10-6</strain>
    </source>
</reference>
<dbReference type="OrthoDB" id="72299at2"/>
<protein>
    <recommendedName>
        <fullName evidence="1">DUF4062 domain-containing protein</fullName>
    </recommendedName>
</protein>
<comment type="caution">
    <text evidence="2">The sequence shown here is derived from an EMBL/GenBank/DDBJ whole genome shotgun (WGS) entry which is preliminary data.</text>
</comment>
<evidence type="ECO:0000313" key="3">
    <source>
        <dbReference type="Proteomes" id="UP000033684"/>
    </source>
</evidence>
<evidence type="ECO:0000259" key="1">
    <source>
        <dbReference type="Pfam" id="PF13271"/>
    </source>
</evidence>
<dbReference type="Proteomes" id="UP000033684">
    <property type="component" value="Unassembled WGS sequence"/>
</dbReference>